<dbReference type="AlphaFoldDB" id="A0A2A5T688"/>
<dbReference type="EMBL" id="NBYY01000009">
    <property type="protein sequence ID" value="PCS23656.1"/>
    <property type="molecule type" value="Genomic_DNA"/>
</dbReference>
<evidence type="ECO:0000313" key="2">
    <source>
        <dbReference type="Proteomes" id="UP000219020"/>
    </source>
</evidence>
<dbReference type="Proteomes" id="UP000219020">
    <property type="component" value="Unassembled WGS sequence"/>
</dbReference>
<organism evidence="1 2">
    <name type="scientific">Candidatus Enterovibrio escicola</name>
    <dbReference type="NCBI Taxonomy" id="1927127"/>
    <lineage>
        <taxon>Bacteria</taxon>
        <taxon>Pseudomonadati</taxon>
        <taxon>Pseudomonadota</taxon>
        <taxon>Gammaproteobacteria</taxon>
        <taxon>Vibrionales</taxon>
        <taxon>Vibrionaceae</taxon>
        <taxon>Enterovibrio</taxon>
    </lineage>
</organism>
<protein>
    <submittedName>
        <fullName evidence="1">Uncharacterized protein</fullName>
    </submittedName>
</protein>
<name>A0A2A5T688_9GAMM</name>
<accession>A0A2A5T688</accession>
<sequence>MEDAQLNLSIQVRHFNNLIEQNYRKVKGKMHQFLEWKLDKGTTAITCWHRAVIDD</sequence>
<gene>
    <name evidence="1" type="ORF">BTN49_0625</name>
</gene>
<keyword evidence="2" id="KW-1185">Reference proteome</keyword>
<comment type="caution">
    <text evidence="1">The sequence shown here is derived from an EMBL/GenBank/DDBJ whole genome shotgun (WGS) entry which is preliminary data.</text>
</comment>
<reference evidence="2" key="1">
    <citation type="submission" date="2017-04" db="EMBL/GenBank/DDBJ databases">
        <title>Genome evolution of the luminous symbionts of deep sea anglerfish.</title>
        <authorList>
            <person name="Hendry T.A."/>
        </authorList>
    </citation>
    <scope>NUCLEOTIDE SEQUENCE [LARGE SCALE GENOMIC DNA]</scope>
</reference>
<proteinExistence type="predicted"/>
<evidence type="ECO:0000313" key="1">
    <source>
        <dbReference type="EMBL" id="PCS23656.1"/>
    </source>
</evidence>